<reference evidence="1 2" key="1">
    <citation type="submission" date="2024-11" db="EMBL/GenBank/DDBJ databases">
        <title>Chromosome-level genome assembly of the freshwater bivalve Anodonta woodiana.</title>
        <authorList>
            <person name="Chen X."/>
        </authorList>
    </citation>
    <scope>NUCLEOTIDE SEQUENCE [LARGE SCALE GENOMIC DNA]</scope>
    <source>
        <strain evidence="1">MN2024</strain>
        <tissue evidence="1">Gills</tissue>
    </source>
</reference>
<name>A0ABD3XXT7_SINWO</name>
<accession>A0ABD3XXT7</accession>
<dbReference type="Proteomes" id="UP001634394">
    <property type="component" value="Unassembled WGS sequence"/>
</dbReference>
<proteinExistence type="predicted"/>
<sequence length="86" mass="9084">MIGLEQANAIDCYTCRLGNSSCNDSFQTPGAPTYECTGFCYKVKVKDLGCLETIAEDKCTDGTFGAVSGRVGFCKGNLCNYAISSG</sequence>
<evidence type="ECO:0000313" key="1">
    <source>
        <dbReference type="EMBL" id="KAL3889808.1"/>
    </source>
</evidence>
<dbReference type="EMBL" id="JBJQND010000001">
    <property type="protein sequence ID" value="KAL3889808.1"/>
    <property type="molecule type" value="Genomic_DNA"/>
</dbReference>
<dbReference type="AlphaFoldDB" id="A0ABD3XXT7"/>
<comment type="caution">
    <text evidence="1">The sequence shown here is derived from an EMBL/GenBank/DDBJ whole genome shotgun (WGS) entry which is preliminary data.</text>
</comment>
<protein>
    <submittedName>
        <fullName evidence="1">Uncharacterized protein</fullName>
    </submittedName>
</protein>
<evidence type="ECO:0000313" key="2">
    <source>
        <dbReference type="Proteomes" id="UP001634394"/>
    </source>
</evidence>
<gene>
    <name evidence="1" type="ORF">ACJMK2_002136</name>
</gene>
<keyword evidence="2" id="KW-1185">Reference proteome</keyword>
<organism evidence="1 2">
    <name type="scientific">Sinanodonta woodiana</name>
    <name type="common">Chinese pond mussel</name>
    <name type="synonym">Anodonta woodiana</name>
    <dbReference type="NCBI Taxonomy" id="1069815"/>
    <lineage>
        <taxon>Eukaryota</taxon>
        <taxon>Metazoa</taxon>
        <taxon>Spiralia</taxon>
        <taxon>Lophotrochozoa</taxon>
        <taxon>Mollusca</taxon>
        <taxon>Bivalvia</taxon>
        <taxon>Autobranchia</taxon>
        <taxon>Heteroconchia</taxon>
        <taxon>Palaeoheterodonta</taxon>
        <taxon>Unionida</taxon>
        <taxon>Unionoidea</taxon>
        <taxon>Unionidae</taxon>
        <taxon>Unioninae</taxon>
        <taxon>Sinanodonta</taxon>
    </lineage>
</organism>